<protein>
    <recommendedName>
        <fullName evidence="12">MICOS complex subunit MIC10</fullName>
    </recommendedName>
</protein>
<dbReference type="PANTHER" id="PTHR21304">
    <property type="entry name" value="MICOS COMPLEX SUBUNIT MIC10"/>
    <property type="match status" value="1"/>
</dbReference>
<dbReference type="Gramene" id="KQK86249">
    <property type="protein sequence ID" value="KQK86249"/>
    <property type="gene ID" value="SETIT_037342mg"/>
</dbReference>
<feature type="compositionally biased region" description="Low complexity" evidence="9">
    <location>
        <begin position="89"/>
        <end position="127"/>
    </location>
</feature>
<keyword evidence="8" id="KW-0472">Membrane</keyword>
<dbReference type="EMBL" id="AGNK02005292">
    <property type="status" value="NOT_ANNOTATED_CDS"/>
    <property type="molecule type" value="Genomic_DNA"/>
</dbReference>
<evidence type="ECO:0000256" key="8">
    <source>
        <dbReference type="ARBA" id="ARBA00023136"/>
    </source>
</evidence>
<keyword evidence="6" id="KW-1133">Transmembrane helix</keyword>
<dbReference type="EnsemblPlants" id="KQK86249">
    <property type="protein sequence ID" value="KQK86249"/>
    <property type="gene ID" value="SETIT_037342mg"/>
</dbReference>
<keyword evidence="7" id="KW-0496">Mitochondrion</keyword>
<feature type="region of interest" description="Disordered" evidence="9">
    <location>
        <begin position="71"/>
        <end position="151"/>
    </location>
</feature>
<keyword evidence="4" id="KW-0812">Transmembrane</keyword>
<evidence type="ECO:0000313" key="11">
    <source>
        <dbReference type="Proteomes" id="UP000004995"/>
    </source>
</evidence>
<dbReference type="Pfam" id="PF04418">
    <property type="entry name" value="DUF543"/>
    <property type="match status" value="1"/>
</dbReference>
<evidence type="ECO:0000313" key="10">
    <source>
        <dbReference type="EnsemblPlants" id="KQK86249"/>
    </source>
</evidence>
<comment type="similarity">
    <text evidence="3">Belongs to the MICOS complex subunit Mic10 family.</text>
</comment>
<dbReference type="Proteomes" id="UP000004995">
    <property type="component" value="Unassembled WGS sequence"/>
</dbReference>
<evidence type="ECO:0000256" key="6">
    <source>
        <dbReference type="ARBA" id="ARBA00022989"/>
    </source>
</evidence>
<evidence type="ECO:0000256" key="7">
    <source>
        <dbReference type="ARBA" id="ARBA00023128"/>
    </source>
</evidence>
<evidence type="ECO:0000256" key="3">
    <source>
        <dbReference type="ARBA" id="ARBA00006792"/>
    </source>
</evidence>
<dbReference type="STRING" id="4555.K4AEN5"/>
<keyword evidence="11" id="KW-1185">Reference proteome</keyword>
<proteinExistence type="inferred from homology"/>
<accession>K4AEN5</accession>
<dbReference type="AlphaFoldDB" id="K4AEN5"/>
<evidence type="ECO:0000256" key="2">
    <source>
        <dbReference type="ARBA" id="ARBA00004434"/>
    </source>
</evidence>
<comment type="subcellular location">
    <subcellularLocation>
        <location evidence="2">Mitochondrion inner membrane</location>
        <topology evidence="2">Single-pass membrane protein</topology>
    </subcellularLocation>
</comment>
<dbReference type="FunCoup" id="K4AEN5">
    <property type="interactions" value="197"/>
</dbReference>
<name>K4AEN5_SETIT</name>
<dbReference type="HOGENOM" id="CLU_1206582_0_0_1"/>
<evidence type="ECO:0000256" key="1">
    <source>
        <dbReference type="ARBA" id="ARBA00002689"/>
    </source>
</evidence>
<feature type="compositionally biased region" description="Pro residues" evidence="9">
    <location>
        <begin position="128"/>
        <end position="149"/>
    </location>
</feature>
<dbReference type="InterPro" id="IPR007512">
    <property type="entry name" value="Mic10"/>
</dbReference>
<evidence type="ECO:0000256" key="5">
    <source>
        <dbReference type="ARBA" id="ARBA00022792"/>
    </source>
</evidence>
<evidence type="ECO:0000256" key="9">
    <source>
        <dbReference type="SAM" id="MobiDB-lite"/>
    </source>
</evidence>
<reference evidence="11" key="1">
    <citation type="journal article" date="2012" name="Nat. Biotechnol.">
        <title>Reference genome sequence of the model plant Setaria.</title>
        <authorList>
            <person name="Bennetzen J.L."/>
            <person name="Schmutz J."/>
            <person name="Wang H."/>
            <person name="Percifield R."/>
            <person name="Hawkins J."/>
            <person name="Pontaroli A.C."/>
            <person name="Estep M."/>
            <person name="Feng L."/>
            <person name="Vaughn J.N."/>
            <person name="Grimwood J."/>
            <person name="Jenkins J."/>
            <person name="Barry K."/>
            <person name="Lindquist E."/>
            <person name="Hellsten U."/>
            <person name="Deshpande S."/>
            <person name="Wang X."/>
            <person name="Wu X."/>
            <person name="Mitros T."/>
            <person name="Triplett J."/>
            <person name="Yang X."/>
            <person name="Ye C.Y."/>
            <person name="Mauro-Herrera M."/>
            <person name="Wang L."/>
            <person name="Li P."/>
            <person name="Sharma M."/>
            <person name="Sharma R."/>
            <person name="Ronald P.C."/>
            <person name="Panaud O."/>
            <person name="Kellogg E.A."/>
            <person name="Brutnell T.P."/>
            <person name="Doust A.N."/>
            <person name="Tuskan G.A."/>
            <person name="Rokhsar D."/>
            <person name="Devos K.M."/>
        </authorList>
    </citation>
    <scope>NUCLEOTIDE SEQUENCE [LARGE SCALE GENOMIC DNA]</scope>
    <source>
        <strain evidence="11">cv. Yugu1</strain>
    </source>
</reference>
<dbReference type="InParanoid" id="K4AEN5"/>
<organism evidence="10 11">
    <name type="scientific">Setaria italica</name>
    <name type="common">Foxtail millet</name>
    <name type="synonym">Panicum italicum</name>
    <dbReference type="NCBI Taxonomy" id="4555"/>
    <lineage>
        <taxon>Eukaryota</taxon>
        <taxon>Viridiplantae</taxon>
        <taxon>Streptophyta</taxon>
        <taxon>Embryophyta</taxon>
        <taxon>Tracheophyta</taxon>
        <taxon>Spermatophyta</taxon>
        <taxon>Magnoliopsida</taxon>
        <taxon>Liliopsida</taxon>
        <taxon>Poales</taxon>
        <taxon>Poaceae</taxon>
        <taxon>PACMAD clade</taxon>
        <taxon>Panicoideae</taxon>
        <taxon>Panicodae</taxon>
        <taxon>Paniceae</taxon>
        <taxon>Cenchrinae</taxon>
        <taxon>Setaria</taxon>
    </lineage>
</organism>
<dbReference type="GO" id="GO:0061617">
    <property type="term" value="C:MICOS complex"/>
    <property type="evidence" value="ECO:0007669"/>
    <property type="project" value="InterPro"/>
</dbReference>
<feature type="compositionally biased region" description="Polar residues" evidence="9">
    <location>
        <begin position="74"/>
        <end position="88"/>
    </location>
</feature>
<comment type="function">
    <text evidence="1">Component of the MICOS complex, a large protein complex of the mitochondrial inner membrane that plays crucial roles in the maintenance of crista junctions, inner membrane architecture, and formation of contact sites to the outer membrane.</text>
</comment>
<evidence type="ECO:0000256" key="4">
    <source>
        <dbReference type="ARBA" id="ARBA00022692"/>
    </source>
</evidence>
<keyword evidence="5" id="KW-0999">Mitochondrion inner membrane</keyword>
<dbReference type="eggNOG" id="KOG4604">
    <property type="taxonomic scope" value="Eukaryota"/>
</dbReference>
<dbReference type="GO" id="GO:0005739">
    <property type="term" value="C:mitochondrion"/>
    <property type="evidence" value="ECO:0000318"/>
    <property type="project" value="GO_Central"/>
</dbReference>
<evidence type="ECO:0008006" key="12">
    <source>
        <dbReference type="Google" id="ProtNLM"/>
    </source>
</evidence>
<sequence>MGRGRRANRPRGRRVGSTSTLVAVAAGAYEVASTVRELAVDMRTYASIPSMSAWSVREIDEAGGACHLNMDQIKPNSGTAEATTNAAQLSSPPLSLCLPSPESRRPLSSCRETLAMAEAPENAAPTATPAPPPPAPAPAPATSSPPPKSGIPARYDLDAKWDACLDLSIRRVAYSSLAGAFTGLLLFRSPTTRWASVALGAGVGIGAAYTECSYLFNGAPPKWSPKGEDK</sequence>
<reference evidence="10" key="2">
    <citation type="submission" date="2018-08" db="UniProtKB">
        <authorList>
            <consortium name="EnsemblPlants"/>
        </authorList>
    </citation>
    <scope>IDENTIFICATION</scope>
    <source>
        <strain evidence="10">Yugu1</strain>
    </source>
</reference>
<dbReference type="PANTHER" id="PTHR21304:SF0">
    <property type="entry name" value="MICOS COMPLEX SUBUNIT MIC10"/>
    <property type="match status" value="1"/>
</dbReference>